<dbReference type="Gene3D" id="3.40.50.1820">
    <property type="entry name" value="alpha/beta hydrolase"/>
    <property type="match status" value="1"/>
</dbReference>
<dbReference type="Proteomes" id="UP000466523">
    <property type="component" value="Unassembled WGS sequence"/>
</dbReference>
<evidence type="ECO:0000313" key="5">
    <source>
        <dbReference type="EMBL" id="ORA76790.1"/>
    </source>
</evidence>
<organism evidence="5 6">
    <name type="scientific">Mycolicibacter kumamotonensis</name>
    <dbReference type="NCBI Taxonomy" id="354243"/>
    <lineage>
        <taxon>Bacteria</taxon>
        <taxon>Bacillati</taxon>
        <taxon>Actinomycetota</taxon>
        <taxon>Actinomycetes</taxon>
        <taxon>Mycobacteriales</taxon>
        <taxon>Mycobacteriaceae</taxon>
        <taxon>Mycolicibacter</taxon>
    </lineage>
</organism>
<dbReference type="Proteomes" id="UP000192713">
    <property type="component" value="Unassembled WGS sequence"/>
</dbReference>
<gene>
    <name evidence="5" type="ORF">BST28_20400</name>
    <name evidence="4" type="ORF">GWR20_19955</name>
</gene>
<proteinExistence type="inferred from homology"/>
<dbReference type="Gene3D" id="1.10.10.800">
    <property type="match status" value="1"/>
</dbReference>
<evidence type="ECO:0000313" key="4">
    <source>
        <dbReference type="EMBL" id="NDJ91389.1"/>
    </source>
</evidence>
<evidence type="ECO:0000256" key="1">
    <source>
        <dbReference type="ARBA" id="ARBA00008645"/>
    </source>
</evidence>
<evidence type="ECO:0000256" key="2">
    <source>
        <dbReference type="ARBA" id="ARBA00022801"/>
    </source>
</evidence>
<protein>
    <submittedName>
        <fullName evidence="5">Alpha/beta hydrolase</fullName>
    </submittedName>
</protein>
<reference evidence="5 6" key="1">
    <citation type="submission" date="2017-02" db="EMBL/GenBank/DDBJ databases">
        <title>The new phylogeny of genus Mycobacterium.</title>
        <authorList>
            <person name="Tortoli E."/>
            <person name="Trovato A."/>
            <person name="Cirillo D.M."/>
        </authorList>
    </citation>
    <scope>NUCLEOTIDE SEQUENCE [LARGE SCALE GENOMIC DNA]</scope>
    <source>
        <strain evidence="5 6">DSM 45093</strain>
    </source>
</reference>
<dbReference type="EMBL" id="JAACYR010000091">
    <property type="protein sequence ID" value="NDJ91389.1"/>
    <property type="molecule type" value="Genomic_DNA"/>
</dbReference>
<sequence>MRRNDVTFRSAGTTCAAWHYAGQGTAFQTEAGRPCVVMAHGFSCTRDAGLEGYAEGFAAAGLDVLLFDYRGFGASDGQMRQHIDYRGQRADYHAAVAAARHLRGVDPDRIVLWGTSYSGGHVLNVAAHDRRIAAVLSLTPAVDGIPVLGMIAKSAGVGKLVALTVAGLRDRLGRRPYLLPAIGPADSPAVIAKDGALENFLAVTGPWWRNEIRARCTLDVARNRPVLGIRRITAPLLIQVGDLDTVVSSPAAARAATKATAPTELRHYPVDHFDVYADPWLSTVLEDQLEFLFSRLASSGTGATAPSPAMASMARR</sequence>
<accession>A0A1X0DYD8</accession>
<dbReference type="EMBL" id="MVHU01000043">
    <property type="protein sequence ID" value="ORA76790.1"/>
    <property type="molecule type" value="Genomic_DNA"/>
</dbReference>
<dbReference type="SUPFAM" id="SSF53474">
    <property type="entry name" value="alpha/beta-Hydrolases"/>
    <property type="match status" value="1"/>
</dbReference>
<name>A0A1X0DYD8_9MYCO</name>
<dbReference type="InterPro" id="IPR022742">
    <property type="entry name" value="Hydrolase_4"/>
</dbReference>
<dbReference type="InterPro" id="IPR029058">
    <property type="entry name" value="AB_hydrolase_fold"/>
</dbReference>
<dbReference type="PANTHER" id="PTHR22946:SF9">
    <property type="entry name" value="POLYKETIDE TRANSFERASE AF380"/>
    <property type="match status" value="1"/>
</dbReference>
<evidence type="ECO:0000313" key="7">
    <source>
        <dbReference type="Proteomes" id="UP000466523"/>
    </source>
</evidence>
<reference evidence="4 7" key="2">
    <citation type="submission" date="2020-01" db="EMBL/GenBank/DDBJ databases">
        <authorList>
            <person name="Sanchez-Estrada R."/>
            <person name="Gonzalez-Y-Merchand J.A."/>
            <person name="Rivera-Gutierrez S."/>
        </authorList>
    </citation>
    <scope>NUCLEOTIDE SEQUENCE [LARGE SCALE GENOMIC DNA]</scope>
    <source>
        <strain evidence="4 7">CST 7247</strain>
    </source>
</reference>
<comment type="caution">
    <text evidence="5">The sequence shown here is derived from an EMBL/GenBank/DDBJ whole genome shotgun (WGS) entry which is preliminary data.</text>
</comment>
<feature type="domain" description="Serine aminopeptidase S33" evidence="3">
    <location>
        <begin position="33"/>
        <end position="268"/>
    </location>
</feature>
<dbReference type="AlphaFoldDB" id="A0A1X0DYD8"/>
<evidence type="ECO:0000259" key="3">
    <source>
        <dbReference type="Pfam" id="PF12146"/>
    </source>
</evidence>
<dbReference type="GO" id="GO:0052689">
    <property type="term" value="F:carboxylic ester hydrolase activity"/>
    <property type="evidence" value="ECO:0007669"/>
    <property type="project" value="UniProtKB-ARBA"/>
</dbReference>
<dbReference type="Pfam" id="PF12146">
    <property type="entry name" value="Hydrolase_4"/>
    <property type="match status" value="1"/>
</dbReference>
<evidence type="ECO:0000313" key="6">
    <source>
        <dbReference type="Proteomes" id="UP000192713"/>
    </source>
</evidence>
<dbReference type="InterPro" id="IPR050261">
    <property type="entry name" value="FrsA_esterase"/>
</dbReference>
<comment type="similarity">
    <text evidence="1">Belongs to the AB hydrolase superfamily.</text>
</comment>
<dbReference type="PANTHER" id="PTHR22946">
    <property type="entry name" value="DIENELACTONE HYDROLASE DOMAIN-CONTAINING PROTEIN-RELATED"/>
    <property type="match status" value="1"/>
</dbReference>
<keyword evidence="2 5" id="KW-0378">Hydrolase</keyword>